<gene>
    <name evidence="1" type="ORF">MWH26_04670</name>
</gene>
<accession>A0ABY4JFS0</accession>
<proteinExistence type="predicted"/>
<sequence length="80" mass="8697">MPQHQLQVLATGNCPFAVAGQGIRSDAQLLADKGGHWRWHLLELVFRQVAQQAHQSLLHSAARAVAIAALALDKLPVCPR</sequence>
<organism evidence="1 2">
    <name type="scientific">Hymenobacter sublimis</name>
    <dbReference type="NCBI Taxonomy" id="2933777"/>
    <lineage>
        <taxon>Bacteria</taxon>
        <taxon>Pseudomonadati</taxon>
        <taxon>Bacteroidota</taxon>
        <taxon>Cytophagia</taxon>
        <taxon>Cytophagales</taxon>
        <taxon>Hymenobacteraceae</taxon>
        <taxon>Hymenobacter</taxon>
    </lineage>
</organism>
<keyword evidence="2" id="KW-1185">Reference proteome</keyword>
<dbReference type="Proteomes" id="UP000829647">
    <property type="component" value="Chromosome"/>
</dbReference>
<evidence type="ECO:0000313" key="1">
    <source>
        <dbReference type="EMBL" id="UPL50204.1"/>
    </source>
</evidence>
<evidence type="ECO:0000313" key="2">
    <source>
        <dbReference type="Proteomes" id="UP000829647"/>
    </source>
</evidence>
<name>A0ABY4JFS0_9BACT</name>
<reference evidence="1 2" key="1">
    <citation type="submission" date="2022-04" db="EMBL/GenBank/DDBJ databases">
        <title>Hymenobacter sp. isolated from the air.</title>
        <authorList>
            <person name="Won M."/>
            <person name="Lee C.-M."/>
            <person name="Woen H.-Y."/>
            <person name="Kwon S.-W."/>
        </authorList>
    </citation>
    <scope>NUCLEOTIDE SEQUENCE [LARGE SCALE GENOMIC DNA]</scope>
    <source>
        <strain evidence="2">5516 S-25</strain>
    </source>
</reference>
<dbReference type="EMBL" id="CP095848">
    <property type="protein sequence ID" value="UPL50204.1"/>
    <property type="molecule type" value="Genomic_DNA"/>
</dbReference>
<protein>
    <submittedName>
        <fullName evidence="1">Uncharacterized protein</fullName>
    </submittedName>
</protein>